<feature type="region of interest" description="Disordered" evidence="3">
    <location>
        <begin position="1"/>
        <end position="86"/>
    </location>
</feature>
<dbReference type="PROSITE" id="PS50238">
    <property type="entry name" value="RHOGAP"/>
    <property type="match status" value="1"/>
</dbReference>
<feature type="compositionally biased region" description="Low complexity" evidence="3">
    <location>
        <begin position="279"/>
        <end position="299"/>
    </location>
</feature>
<feature type="region of interest" description="Disordered" evidence="3">
    <location>
        <begin position="277"/>
        <end position="322"/>
    </location>
</feature>
<evidence type="ECO:0000256" key="2">
    <source>
        <dbReference type="SAM" id="Coils"/>
    </source>
</evidence>
<keyword evidence="1" id="KW-0343">GTPase activation</keyword>
<dbReference type="SMART" id="SM00324">
    <property type="entry name" value="RhoGAP"/>
    <property type="match status" value="1"/>
</dbReference>
<accession>A0A077WSD5</accession>
<gene>
    <name evidence="5" type="ORF">LRAMOSA02956</name>
</gene>
<evidence type="ECO:0000313" key="5">
    <source>
        <dbReference type="EMBL" id="CDS10280.1"/>
    </source>
</evidence>
<protein>
    <recommendedName>
        <fullName evidence="4">Rho-GAP domain-containing protein</fullName>
    </recommendedName>
</protein>
<evidence type="ECO:0000259" key="4">
    <source>
        <dbReference type="PROSITE" id="PS50238"/>
    </source>
</evidence>
<dbReference type="Gene3D" id="1.10.555.10">
    <property type="entry name" value="Rho GTPase activation protein"/>
    <property type="match status" value="1"/>
</dbReference>
<feature type="compositionally biased region" description="Polar residues" evidence="3">
    <location>
        <begin position="1"/>
        <end position="20"/>
    </location>
</feature>
<sequence>MQRRQSQPNPIMTTTLSTDYAQRKHSLKSPTHSISSSSSTPLSLLAPPPSSSTDEHHRSCTESSSPSSPTELERELHHMSTQLQQAESRIDRLKSANRMSIVADTPDQIPKRASENAIKDQVQDLYMTKTRLEQTCNDLRQERDKLMEEITNLVDHNKTVEPEVWEKIILGPFETHLSSVRQDIQEAQAEYNRLDQARNEVMNDMVLLNTKNAELNALNNDLSRRMSQREREAVAFMAGTNFLDTAGKKHSDEIASAEEETMPRLRKLKNKRMMFFGKSPSTSTLSSSTSSHQRKSSNSCLSINGDDQQHPQQQQQQQQHRLVQTKKFIRPMKCEGCGEKIWRASEYKCQGKKGVPPPLPPKEERTMSMVFGNDLATQVQLEHGNIPVIVQKCVEAVEARGMDCEGIYRRSGGAGQTREIQQLFDQGKVPDLTGDVSKWNDISAITSVLKLYFRNLPDPLFTFALHDDFIQAIHNKDPGQRLDIFRRLLHHTLPSENYNTLKYLIRHLVRVQEQHQENLMNTRNLAVVFGPTLLRNPDENKDLLEMNRKIEIIDYMIRNEHDLFEDDDRQRDTMASEASFHAYTTTDETVVSPEAL</sequence>
<feature type="compositionally biased region" description="Low complexity" evidence="3">
    <location>
        <begin position="61"/>
        <end position="70"/>
    </location>
</feature>
<feature type="compositionally biased region" description="Low complexity" evidence="3">
    <location>
        <begin position="310"/>
        <end position="320"/>
    </location>
</feature>
<dbReference type="GO" id="GO:0005096">
    <property type="term" value="F:GTPase activator activity"/>
    <property type="evidence" value="ECO:0007669"/>
    <property type="project" value="UniProtKB-KW"/>
</dbReference>
<evidence type="ECO:0000256" key="3">
    <source>
        <dbReference type="SAM" id="MobiDB-lite"/>
    </source>
</evidence>
<organism evidence="5">
    <name type="scientific">Lichtheimia ramosa</name>
    <dbReference type="NCBI Taxonomy" id="688394"/>
    <lineage>
        <taxon>Eukaryota</taxon>
        <taxon>Fungi</taxon>
        <taxon>Fungi incertae sedis</taxon>
        <taxon>Mucoromycota</taxon>
        <taxon>Mucoromycotina</taxon>
        <taxon>Mucoromycetes</taxon>
        <taxon>Mucorales</taxon>
        <taxon>Lichtheimiaceae</taxon>
        <taxon>Lichtheimia</taxon>
    </lineage>
</organism>
<feature type="compositionally biased region" description="Low complexity" evidence="3">
    <location>
        <begin position="28"/>
        <end position="45"/>
    </location>
</feature>
<dbReference type="SUPFAM" id="SSF48350">
    <property type="entry name" value="GTPase activation domain, GAP"/>
    <property type="match status" value="1"/>
</dbReference>
<evidence type="ECO:0000256" key="1">
    <source>
        <dbReference type="ARBA" id="ARBA00022468"/>
    </source>
</evidence>
<feature type="coiled-coil region" evidence="2">
    <location>
        <begin position="122"/>
        <end position="232"/>
    </location>
</feature>
<dbReference type="InterPro" id="IPR008936">
    <property type="entry name" value="Rho_GTPase_activation_prot"/>
</dbReference>
<proteinExistence type="predicted"/>
<dbReference type="PANTHER" id="PTHR23176:SF128">
    <property type="entry name" value="RHO GTPASE-ACTIVATING PROTEIN RGD1"/>
    <property type="match status" value="1"/>
</dbReference>
<dbReference type="AlphaFoldDB" id="A0A077WSD5"/>
<dbReference type="GO" id="GO:0005737">
    <property type="term" value="C:cytoplasm"/>
    <property type="evidence" value="ECO:0007669"/>
    <property type="project" value="TreeGrafter"/>
</dbReference>
<dbReference type="EMBL" id="LK023335">
    <property type="protein sequence ID" value="CDS10280.1"/>
    <property type="molecule type" value="Genomic_DNA"/>
</dbReference>
<reference evidence="5" key="1">
    <citation type="journal article" date="2014" name="Genome Announc.">
        <title>De novo whole-genome sequence and genome annotation of Lichtheimia ramosa.</title>
        <authorList>
            <person name="Linde J."/>
            <person name="Schwartze V."/>
            <person name="Binder U."/>
            <person name="Lass-Florl C."/>
            <person name="Voigt K."/>
            <person name="Horn F."/>
        </authorList>
    </citation>
    <scope>NUCLEOTIDE SEQUENCE</scope>
    <source>
        <strain evidence="5">JMRC FSU:6197</strain>
    </source>
</reference>
<dbReference type="OrthoDB" id="79452at2759"/>
<dbReference type="Pfam" id="PF00620">
    <property type="entry name" value="RhoGAP"/>
    <property type="match status" value="1"/>
</dbReference>
<feature type="domain" description="Rho-GAP" evidence="4">
    <location>
        <begin position="373"/>
        <end position="564"/>
    </location>
</feature>
<dbReference type="InterPro" id="IPR000198">
    <property type="entry name" value="RhoGAP_dom"/>
</dbReference>
<dbReference type="InterPro" id="IPR050729">
    <property type="entry name" value="Rho-GAP"/>
</dbReference>
<dbReference type="GO" id="GO:0007165">
    <property type="term" value="P:signal transduction"/>
    <property type="evidence" value="ECO:0007669"/>
    <property type="project" value="InterPro"/>
</dbReference>
<dbReference type="CDD" id="cd00159">
    <property type="entry name" value="RhoGAP"/>
    <property type="match status" value="1"/>
</dbReference>
<keyword evidence="2" id="KW-0175">Coiled coil</keyword>
<dbReference type="PANTHER" id="PTHR23176">
    <property type="entry name" value="RHO/RAC/CDC GTPASE-ACTIVATING PROTEIN"/>
    <property type="match status" value="1"/>
</dbReference>
<name>A0A077WSD5_9FUNG</name>